<dbReference type="AlphaFoldDB" id="A0A151P0W7"/>
<organism evidence="1 2">
    <name type="scientific">Alligator mississippiensis</name>
    <name type="common">American alligator</name>
    <dbReference type="NCBI Taxonomy" id="8496"/>
    <lineage>
        <taxon>Eukaryota</taxon>
        <taxon>Metazoa</taxon>
        <taxon>Chordata</taxon>
        <taxon>Craniata</taxon>
        <taxon>Vertebrata</taxon>
        <taxon>Euteleostomi</taxon>
        <taxon>Archelosauria</taxon>
        <taxon>Archosauria</taxon>
        <taxon>Crocodylia</taxon>
        <taxon>Alligatoridae</taxon>
        <taxon>Alligatorinae</taxon>
        <taxon>Alligator</taxon>
    </lineage>
</organism>
<comment type="caution">
    <text evidence="1">The sequence shown here is derived from an EMBL/GenBank/DDBJ whole genome shotgun (WGS) entry which is preliminary data.</text>
</comment>
<name>A0A151P0W7_ALLMI</name>
<sequence length="81" mass="9414">MEGLKPPRHLDFNTKSLAQTWKQWNLLNGWMTRLLELVPSLPDFGKLETLCKTCTEHKPCPRGKQSCPIFKALHLRGRLEE</sequence>
<evidence type="ECO:0000313" key="1">
    <source>
        <dbReference type="EMBL" id="KYO42757.1"/>
    </source>
</evidence>
<protein>
    <submittedName>
        <fullName evidence="1">Uncharacterized protein</fullName>
    </submittedName>
</protein>
<gene>
    <name evidence="1" type="ORF">Y1Q_0016153</name>
</gene>
<evidence type="ECO:0000313" key="2">
    <source>
        <dbReference type="Proteomes" id="UP000050525"/>
    </source>
</evidence>
<dbReference type="Proteomes" id="UP000050525">
    <property type="component" value="Unassembled WGS sequence"/>
</dbReference>
<reference evidence="1 2" key="1">
    <citation type="journal article" date="2012" name="Genome Biol.">
        <title>Sequencing three crocodilian genomes to illuminate the evolution of archosaurs and amniotes.</title>
        <authorList>
            <person name="St John J.A."/>
            <person name="Braun E.L."/>
            <person name="Isberg S.R."/>
            <person name="Miles L.G."/>
            <person name="Chong A.Y."/>
            <person name="Gongora J."/>
            <person name="Dalzell P."/>
            <person name="Moran C."/>
            <person name="Bed'hom B."/>
            <person name="Abzhanov A."/>
            <person name="Burgess S.C."/>
            <person name="Cooksey A.M."/>
            <person name="Castoe T.A."/>
            <person name="Crawford N.G."/>
            <person name="Densmore L.D."/>
            <person name="Drew J.C."/>
            <person name="Edwards S.V."/>
            <person name="Faircloth B.C."/>
            <person name="Fujita M.K."/>
            <person name="Greenwold M.J."/>
            <person name="Hoffmann F.G."/>
            <person name="Howard J.M."/>
            <person name="Iguchi T."/>
            <person name="Janes D.E."/>
            <person name="Khan S.Y."/>
            <person name="Kohno S."/>
            <person name="de Koning A.J."/>
            <person name="Lance S.L."/>
            <person name="McCarthy F.M."/>
            <person name="McCormack J.E."/>
            <person name="Merchant M.E."/>
            <person name="Peterson D.G."/>
            <person name="Pollock D.D."/>
            <person name="Pourmand N."/>
            <person name="Raney B.J."/>
            <person name="Roessler K.A."/>
            <person name="Sanford J.R."/>
            <person name="Sawyer R.H."/>
            <person name="Schmidt C.J."/>
            <person name="Triplett E.W."/>
            <person name="Tuberville T.D."/>
            <person name="Venegas-Anaya M."/>
            <person name="Howard J.T."/>
            <person name="Jarvis E.D."/>
            <person name="Guillette L.J.Jr."/>
            <person name="Glenn T.C."/>
            <person name="Green R.E."/>
            <person name="Ray D.A."/>
        </authorList>
    </citation>
    <scope>NUCLEOTIDE SEQUENCE [LARGE SCALE GENOMIC DNA]</scope>
    <source>
        <strain evidence="1">KSC_2009_1</strain>
    </source>
</reference>
<accession>A0A151P0W7</accession>
<keyword evidence="2" id="KW-1185">Reference proteome</keyword>
<dbReference type="EMBL" id="AKHW03001351">
    <property type="protein sequence ID" value="KYO42757.1"/>
    <property type="molecule type" value="Genomic_DNA"/>
</dbReference>
<proteinExistence type="predicted"/>